<dbReference type="InterPro" id="IPR050107">
    <property type="entry name" value="ABC_carbohydrate_import_ATPase"/>
</dbReference>
<dbReference type="AlphaFoldDB" id="A0A6J7FB03"/>
<name>A0A6J7FB03_9ZZZZ</name>
<feature type="domain" description="ABC transporter" evidence="5">
    <location>
        <begin position="12"/>
        <end position="247"/>
    </location>
</feature>
<dbReference type="InterPro" id="IPR027417">
    <property type="entry name" value="P-loop_NTPase"/>
</dbReference>
<keyword evidence="2" id="KW-0677">Repeat</keyword>
<dbReference type="CDD" id="cd03215">
    <property type="entry name" value="ABC_Carb_Monos_II"/>
    <property type="match status" value="1"/>
</dbReference>
<organism evidence="6">
    <name type="scientific">freshwater metagenome</name>
    <dbReference type="NCBI Taxonomy" id="449393"/>
    <lineage>
        <taxon>unclassified sequences</taxon>
        <taxon>metagenomes</taxon>
        <taxon>ecological metagenomes</taxon>
    </lineage>
</organism>
<dbReference type="CDD" id="cd03216">
    <property type="entry name" value="ABC_Carb_Monos_I"/>
    <property type="match status" value="1"/>
</dbReference>
<accession>A0A6J7FB03</accession>
<sequence>MTNQNGSATPMLSLRDIVVNFGSVQALRGADFDLFPGEVHGLLGQNGAGKSTMIKVISGVYKPTSGNVAIDGVEQHFSSPRESRDAGISVVYQSLSLVPSLTVAQNLFLGIEPTIFGLVNTRALNARAREFLDSHNLPLRPDQLVSSLPFAYRQLCEIGKALIKEARILILDEPTSSLSKAEEPILFDAVRGATRKGVGVIYVSHRLSEVVELTDRVTVFRDGENAGLFNTPDVTIPQLVSVIVGEKLAKNVTTSGEGAQRRRSISSEGSAALELSNVSNDVVSNISLSIRRGEILGLIGSIGSGRTELLESIFGVRKLKAGTITCNGHQVNIHRPQDAIDHGIKLVPEDRHEYGLVDDHDIESNMTMAMLPLLKTFGFLFNSPESKAFTTKIVDRLKVKTPSIATKINKLSGGNQQKVVIGKWLGSDTKVLLLDEPTAGVDVGARAEIYKIINTLADEGTAVLVCSSDYDELMQLCSRFAFISDGAISGTADRSQVKDEKDLHNILEQSRERASNV</sequence>
<evidence type="ECO:0000256" key="3">
    <source>
        <dbReference type="ARBA" id="ARBA00022741"/>
    </source>
</evidence>
<evidence type="ECO:0000256" key="2">
    <source>
        <dbReference type="ARBA" id="ARBA00022737"/>
    </source>
</evidence>
<dbReference type="SUPFAM" id="SSF52540">
    <property type="entry name" value="P-loop containing nucleoside triphosphate hydrolases"/>
    <property type="match status" value="2"/>
</dbReference>
<dbReference type="EMBL" id="CAFBMB010000015">
    <property type="protein sequence ID" value="CAB4890764.1"/>
    <property type="molecule type" value="Genomic_DNA"/>
</dbReference>
<evidence type="ECO:0000313" key="6">
    <source>
        <dbReference type="EMBL" id="CAB4890764.1"/>
    </source>
</evidence>
<dbReference type="InterPro" id="IPR003439">
    <property type="entry name" value="ABC_transporter-like_ATP-bd"/>
</dbReference>
<dbReference type="GO" id="GO:0016887">
    <property type="term" value="F:ATP hydrolysis activity"/>
    <property type="evidence" value="ECO:0007669"/>
    <property type="project" value="InterPro"/>
</dbReference>
<proteinExistence type="predicted"/>
<reference evidence="6" key="1">
    <citation type="submission" date="2020-05" db="EMBL/GenBank/DDBJ databases">
        <authorList>
            <person name="Chiriac C."/>
            <person name="Salcher M."/>
            <person name="Ghai R."/>
            <person name="Kavagutti S V."/>
        </authorList>
    </citation>
    <scope>NUCLEOTIDE SEQUENCE</scope>
</reference>
<gene>
    <name evidence="6" type="ORF">UFOPK3516_00345</name>
</gene>
<keyword evidence="1" id="KW-0813">Transport</keyword>
<dbReference type="InterPro" id="IPR017871">
    <property type="entry name" value="ABC_transporter-like_CS"/>
</dbReference>
<dbReference type="PROSITE" id="PS50893">
    <property type="entry name" value="ABC_TRANSPORTER_2"/>
    <property type="match status" value="2"/>
</dbReference>
<dbReference type="Gene3D" id="3.40.50.300">
    <property type="entry name" value="P-loop containing nucleotide triphosphate hydrolases"/>
    <property type="match status" value="2"/>
</dbReference>
<evidence type="ECO:0000256" key="1">
    <source>
        <dbReference type="ARBA" id="ARBA00022448"/>
    </source>
</evidence>
<keyword evidence="4" id="KW-0067">ATP-binding</keyword>
<dbReference type="GO" id="GO:0005524">
    <property type="term" value="F:ATP binding"/>
    <property type="evidence" value="ECO:0007669"/>
    <property type="project" value="UniProtKB-KW"/>
</dbReference>
<protein>
    <submittedName>
        <fullName evidence="6">Unannotated protein</fullName>
    </submittedName>
</protein>
<dbReference type="SMART" id="SM00382">
    <property type="entry name" value="AAA"/>
    <property type="match status" value="2"/>
</dbReference>
<dbReference type="InterPro" id="IPR003593">
    <property type="entry name" value="AAA+_ATPase"/>
</dbReference>
<feature type="domain" description="ABC transporter" evidence="5">
    <location>
        <begin position="260"/>
        <end position="510"/>
    </location>
</feature>
<dbReference type="PANTHER" id="PTHR43790">
    <property type="entry name" value="CARBOHYDRATE TRANSPORT ATP-BINDING PROTEIN MG119-RELATED"/>
    <property type="match status" value="1"/>
</dbReference>
<dbReference type="PANTHER" id="PTHR43790:SF9">
    <property type="entry name" value="GALACTOFURANOSE TRANSPORTER ATP-BINDING PROTEIN YTFR"/>
    <property type="match status" value="1"/>
</dbReference>
<evidence type="ECO:0000259" key="5">
    <source>
        <dbReference type="PROSITE" id="PS50893"/>
    </source>
</evidence>
<evidence type="ECO:0000256" key="4">
    <source>
        <dbReference type="ARBA" id="ARBA00022840"/>
    </source>
</evidence>
<dbReference type="PROSITE" id="PS00211">
    <property type="entry name" value="ABC_TRANSPORTER_1"/>
    <property type="match status" value="1"/>
</dbReference>
<dbReference type="Pfam" id="PF00005">
    <property type="entry name" value="ABC_tran"/>
    <property type="match status" value="2"/>
</dbReference>
<keyword evidence="3" id="KW-0547">Nucleotide-binding</keyword>